<dbReference type="InterPro" id="IPR029058">
    <property type="entry name" value="AB_hydrolase_fold"/>
</dbReference>
<accession>A0ABV9PMS7</accession>
<name>A0ABV9PMS7_9ACTN</name>
<organism evidence="3 4">
    <name type="scientific">Dietzia aurantiaca</name>
    <dbReference type="NCBI Taxonomy" id="983873"/>
    <lineage>
        <taxon>Bacteria</taxon>
        <taxon>Bacillati</taxon>
        <taxon>Actinomycetota</taxon>
        <taxon>Actinomycetes</taxon>
        <taxon>Mycobacteriales</taxon>
        <taxon>Dietziaceae</taxon>
        <taxon>Dietzia</taxon>
    </lineage>
</organism>
<evidence type="ECO:0000313" key="4">
    <source>
        <dbReference type="Proteomes" id="UP001595836"/>
    </source>
</evidence>
<dbReference type="EMBL" id="JBHSHP010000008">
    <property type="protein sequence ID" value="MFC4753789.1"/>
    <property type="molecule type" value="Genomic_DNA"/>
</dbReference>
<evidence type="ECO:0000313" key="3">
    <source>
        <dbReference type="EMBL" id="MFC4753789.1"/>
    </source>
</evidence>
<dbReference type="GO" id="GO:0016787">
    <property type="term" value="F:hydrolase activity"/>
    <property type="evidence" value="ECO:0007669"/>
    <property type="project" value="UniProtKB-KW"/>
</dbReference>
<feature type="compositionally biased region" description="Low complexity" evidence="1">
    <location>
        <begin position="445"/>
        <end position="455"/>
    </location>
</feature>
<protein>
    <submittedName>
        <fullName evidence="3">Alpha/beta hydrolase family protein</fullName>
    </submittedName>
</protein>
<evidence type="ECO:0000256" key="2">
    <source>
        <dbReference type="SAM" id="SignalP"/>
    </source>
</evidence>
<keyword evidence="4" id="KW-1185">Reference proteome</keyword>
<keyword evidence="3" id="KW-0378">Hydrolase</keyword>
<feature type="chain" id="PRO_5046910550" evidence="2">
    <location>
        <begin position="44"/>
        <end position="472"/>
    </location>
</feature>
<dbReference type="SUPFAM" id="SSF53474">
    <property type="entry name" value="alpha/beta-Hydrolases"/>
    <property type="match status" value="1"/>
</dbReference>
<dbReference type="RefSeq" id="WP_344988335.1">
    <property type="nucleotide sequence ID" value="NZ_BAABCD010000005.1"/>
</dbReference>
<dbReference type="Proteomes" id="UP001595836">
    <property type="component" value="Unassembled WGS sequence"/>
</dbReference>
<proteinExistence type="predicted"/>
<dbReference type="Gene3D" id="3.40.50.1820">
    <property type="entry name" value="alpha/beta hydrolase"/>
    <property type="match status" value="1"/>
</dbReference>
<dbReference type="InterPro" id="IPR000801">
    <property type="entry name" value="Esterase-like"/>
</dbReference>
<feature type="compositionally biased region" description="Gly residues" evidence="1">
    <location>
        <begin position="456"/>
        <end position="472"/>
    </location>
</feature>
<reference evidence="4" key="1">
    <citation type="journal article" date="2019" name="Int. J. Syst. Evol. Microbiol.">
        <title>The Global Catalogue of Microorganisms (GCM) 10K type strain sequencing project: providing services to taxonomists for standard genome sequencing and annotation.</title>
        <authorList>
            <consortium name="The Broad Institute Genomics Platform"/>
            <consortium name="The Broad Institute Genome Sequencing Center for Infectious Disease"/>
            <person name="Wu L."/>
            <person name="Ma J."/>
        </authorList>
    </citation>
    <scope>NUCLEOTIDE SEQUENCE [LARGE SCALE GENOMIC DNA]</scope>
    <source>
        <strain evidence="4">JCM 11882</strain>
    </source>
</reference>
<evidence type="ECO:0000256" key="1">
    <source>
        <dbReference type="SAM" id="MobiDB-lite"/>
    </source>
</evidence>
<dbReference type="Pfam" id="PF00756">
    <property type="entry name" value="Esterase"/>
    <property type="match status" value="1"/>
</dbReference>
<feature type="signal peptide" evidence="2">
    <location>
        <begin position="1"/>
        <end position="43"/>
    </location>
</feature>
<feature type="region of interest" description="Disordered" evidence="1">
    <location>
        <begin position="426"/>
        <end position="472"/>
    </location>
</feature>
<keyword evidence="2" id="KW-0732">Signal</keyword>
<comment type="caution">
    <text evidence="3">The sequence shown here is derived from an EMBL/GenBank/DDBJ whole genome shotgun (WGS) entry which is preliminary data.</text>
</comment>
<gene>
    <name evidence="3" type="ORF">ACFO7U_03205</name>
</gene>
<sequence length="472" mass="48244">MNTRTFSGLRAPRNRGGRHRSYPVAVAAAVAALAVTGAPAVSAQSSWAGSLDPESVAPSVAPGSLFGVPSLSLAAATQVGAPIPLTAVLGSLGMVGSSDFARPGSSNGPPAEPIARRDRDITATTVRSIEPLFPGSTDAVDSRAEVWTVTSESMQREVRVEVYRAPAGVDAPNMYFLDGVGSETPSGWSGGMGWGDPQLRQRAVNVVAPTGAPSSMWSDWVEDDPVLGPNMWETFLVEELPGLLSAGLEGTAEPLAHNDDWGVLGVSMGAASAVHLANTNDMFGGVAGVSGAYSTTDALGYQYARLTVAARGGDATNMWGPRGAEPWREHDTIADPTGLAGKSVYLSAATGRVGSSELGRFGSNEMILLDGHVLEKGSFESTRALESALASVPDVHLQMNYMPTGIHNWPVFVTEMRPGTDHILSGLAPATPNGRTTTGAVGERASGSLGSAGSSGSAGSGGGSGSLGSSGR</sequence>